<dbReference type="GO" id="GO:0036126">
    <property type="term" value="C:sperm flagellum"/>
    <property type="evidence" value="ECO:0007669"/>
    <property type="project" value="TreeGrafter"/>
</dbReference>
<evidence type="ECO:0000256" key="2">
    <source>
        <dbReference type="ARBA" id="ARBA00022574"/>
    </source>
</evidence>
<accession>A0A671VNC0</accession>
<dbReference type="InterPro" id="IPR011047">
    <property type="entry name" value="Quinoprotein_ADH-like_sf"/>
</dbReference>
<dbReference type="PANTHER" id="PTHR13720:SF13">
    <property type="entry name" value="CILIA- AND FLAGELLA-ASSOCIATED PROTEIN 251"/>
    <property type="match status" value="1"/>
</dbReference>
<dbReference type="Pfam" id="PF00400">
    <property type="entry name" value="WD40"/>
    <property type="match status" value="2"/>
</dbReference>
<dbReference type="GO" id="GO:0030223">
    <property type="term" value="P:neutrophil differentiation"/>
    <property type="evidence" value="ECO:0007669"/>
    <property type="project" value="Ensembl"/>
</dbReference>
<dbReference type="InterPro" id="IPR015943">
    <property type="entry name" value="WD40/YVTN_repeat-like_dom_sf"/>
</dbReference>
<sequence>LFVQSLEWVFGMNPSLPAFNLQDHDQLVVLYAGAHVGIIYNHTTNSQHILQGHCRPISCMCVSEDRRWIATADQGPTSTVMIWDSYSGYIPVQTLFGCHSEGVVTAMAFSGDTKYLVTLGAEEVQRVCIWDWTNGIEKPLWSTELSPKHGFHSTLAGASFTQSVFHWRKSQIITATTAGGLVVWNVMEDFAANQSFPEDRIQLLCIQKDPITALAVIDSCIVTGDTRGHIHFYDGEFLLLTWYSKLNLDAIVSISFSKEKYNIVCLQSKLNFVVSTVSSIVHVNTQQGTSQILLHENGEPLHAVACHPSQSAVAMGNQRGILKVWDYDNKVIISRRVFETEKQIQCVTFDPQGLYLAVGFSSGAVHILNPSTLQSDPEEGFHYTNDSIEHITFSSDSKYLATADAGKAVTVLRLQTSKGSVPCWTFMGRHHSHYKPIKDLLFGIHLDSTQPRLLSLGTDFRLVEYDLENSDVNKLLILSSERIEQSAVPLCMTWCPPFSAEQFLLVASDQYKIKLFNSTTKMCRKTVLGPTYGSPVKKVVVLPMSVEPRVNSHYLAYITEDKVGLQILPLDGNPYKSSALICHPTGVFAFACSHDGRYLFTAGGSDCTVMSWEISTDALEASAALGGKDMVPFYTLLEGGRDGKFYREMEDFFYYCLVRNQGTDSMEERQTATKIPLSDVPSLMRALAYFPTEQEIEDMQNEVKFSKYAETGKYVTDIDLEEFIKLYVNHRPAFGISSDELARTFHVLGGRDSTGQLVLQKHELLELLQARGEHMTEEDVAECFTILLGLNEEEEEEEGARGGGDHSEHDILKSECMWKKNSLTNQNLRIHTTAEKTSPIFDVCFCPGGDPKYSLELAIPVEISMETFTGYILGFPSSAEQRGSSSPPE</sequence>
<dbReference type="Ensembl" id="ENSSAUT00010030052.1">
    <property type="protein sequence ID" value="ENSSAUP00010028503.1"/>
    <property type="gene ID" value="ENSSAUG00010012276.1"/>
</dbReference>
<dbReference type="OMA" id="WKITLRY"/>
<dbReference type="InterPro" id="IPR011992">
    <property type="entry name" value="EF-hand-dom_pair"/>
</dbReference>
<keyword evidence="2" id="KW-0853">WD repeat</keyword>
<evidence type="ECO:0000313" key="7">
    <source>
        <dbReference type="Proteomes" id="UP000472265"/>
    </source>
</evidence>
<evidence type="ECO:0000256" key="5">
    <source>
        <dbReference type="ARBA" id="ARBA00040994"/>
    </source>
</evidence>
<dbReference type="SMART" id="SM00320">
    <property type="entry name" value="WD40"/>
    <property type="match status" value="8"/>
</dbReference>
<dbReference type="PANTHER" id="PTHR13720">
    <property type="entry name" value="WD-40 REPEAT PROTEIN"/>
    <property type="match status" value="1"/>
</dbReference>
<evidence type="ECO:0000313" key="6">
    <source>
        <dbReference type="Ensembl" id="ENSSAUP00010028503.1"/>
    </source>
</evidence>
<dbReference type="FunCoup" id="A0A671VNC0">
    <property type="interactions" value="75"/>
</dbReference>
<dbReference type="InterPro" id="IPR001680">
    <property type="entry name" value="WD40_rpt"/>
</dbReference>
<dbReference type="SUPFAM" id="SSF101908">
    <property type="entry name" value="Putative isomerase YbhE"/>
    <property type="match status" value="1"/>
</dbReference>
<evidence type="ECO:0000256" key="1">
    <source>
        <dbReference type="ARBA" id="ARBA00004138"/>
    </source>
</evidence>
<evidence type="ECO:0000256" key="3">
    <source>
        <dbReference type="ARBA" id="ARBA00022737"/>
    </source>
</evidence>
<reference evidence="6" key="3">
    <citation type="submission" date="2025-09" db="UniProtKB">
        <authorList>
            <consortium name="Ensembl"/>
        </authorList>
    </citation>
    <scope>IDENTIFICATION</scope>
</reference>
<dbReference type="InterPro" id="IPR050630">
    <property type="entry name" value="WD_repeat_EMAP"/>
</dbReference>
<dbReference type="GO" id="GO:0002574">
    <property type="term" value="P:thrombocyte differentiation"/>
    <property type="evidence" value="ECO:0007669"/>
    <property type="project" value="Ensembl"/>
</dbReference>
<dbReference type="Proteomes" id="UP000472265">
    <property type="component" value="Chromosome 5"/>
</dbReference>
<keyword evidence="3" id="KW-0677">Repeat</keyword>
<dbReference type="SUPFAM" id="SSF50998">
    <property type="entry name" value="Quinoprotein alcohol dehydrogenase-like"/>
    <property type="match status" value="1"/>
</dbReference>
<dbReference type="SUPFAM" id="SSF47473">
    <property type="entry name" value="EF-hand"/>
    <property type="match status" value="1"/>
</dbReference>
<keyword evidence="4" id="KW-0966">Cell projection</keyword>
<organism evidence="6 7">
    <name type="scientific">Sparus aurata</name>
    <name type="common">Gilthead sea bream</name>
    <dbReference type="NCBI Taxonomy" id="8175"/>
    <lineage>
        <taxon>Eukaryota</taxon>
        <taxon>Metazoa</taxon>
        <taxon>Chordata</taxon>
        <taxon>Craniata</taxon>
        <taxon>Vertebrata</taxon>
        <taxon>Euteleostomi</taxon>
        <taxon>Actinopterygii</taxon>
        <taxon>Neopterygii</taxon>
        <taxon>Teleostei</taxon>
        <taxon>Neoteleostei</taxon>
        <taxon>Acanthomorphata</taxon>
        <taxon>Eupercaria</taxon>
        <taxon>Spariformes</taxon>
        <taxon>Sparidae</taxon>
        <taxon>Sparus</taxon>
    </lineage>
</organism>
<evidence type="ECO:0000256" key="4">
    <source>
        <dbReference type="ARBA" id="ARBA00023273"/>
    </source>
</evidence>
<dbReference type="AlphaFoldDB" id="A0A671VNC0"/>
<dbReference type="Gene3D" id="1.10.238.10">
    <property type="entry name" value="EF-hand"/>
    <property type="match status" value="1"/>
</dbReference>
<proteinExistence type="predicted"/>
<reference evidence="6" key="2">
    <citation type="submission" date="2025-08" db="UniProtKB">
        <authorList>
            <consortium name="Ensembl"/>
        </authorList>
    </citation>
    <scope>IDENTIFICATION</scope>
</reference>
<name>A0A671VNC0_SPAAU</name>
<protein>
    <recommendedName>
        <fullName evidence="5">Cilia- and flagella-associated protein 251</fullName>
    </recommendedName>
</protein>
<dbReference type="Gene3D" id="2.130.10.10">
    <property type="entry name" value="YVTN repeat-like/Quinoprotein amine dehydrogenase"/>
    <property type="match status" value="2"/>
</dbReference>
<dbReference type="GeneTree" id="ENSGT00390000013370"/>
<reference evidence="6" key="1">
    <citation type="submission" date="2021-04" db="EMBL/GenBank/DDBJ databases">
        <authorList>
            <consortium name="Wellcome Sanger Institute Data Sharing"/>
        </authorList>
    </citation>
    <scope>NUCLEOTIDE SEQUENCE [LARGE SCALE GENOMIC DNA]</scope>
</reference>
<gene>
    <name evidence="6" type="primary">CFAP251</name>
    <name evidence="6" type="synonym">cfap251</name>
</gene>
<dbReference type="InParanoid" id="A0A671VNC0"/>
<comment type="subcellular location">
    <subcellularLocation>
        <location evidence="1">Cell projection</location>
        <location evidence="1">Cilium</location>
    </subcellularLocation>
</comment>
<keyword evidence="7" id="KW-1185">Reference proteome</keyword>